<accession>A0A147I0D0</accession>
<dbReference type="AlphaFoldDB" id="A0A147I0D0"/>
<protein>
    <submittedName>
        <fullName evidence="1">Uncharacterized protein</fullName>
    </submittedName>
</protein>
<evidence type="ECO:0000313" key="2">
    <source>
        <dbReference type="Proteomes" id="UP000074310"/>
    </source>
</evidence>
<dbReference type="Proteomes" id="UP000074310">
    <property type="component" value="Unassembled WGS sequence"/>
</dbReference>
<evidence type="ECO:0000313" key="1">
    <source>
        <dbReference type="EMBL" id="KTT70866.1"/>
    </source>
</evidence>
<name>A0A147I0D0_9SPHN</name>
<organism evidence="1 2">
    <name type="scientific">Sphingomonas endophytica</name>
    <dbReference type="NCBI Taxonomy" id="869719"/>
    <lineage>
        <taxon>Bacteria</taxon>
        <taxon>Pseudomonadati</taxon>
        <taxon>Pseudomonadota</taxon>
        <taxon>Alphaproteobacteria</taxon>
        <taxon>Sphingomonadales</taxon>
        <taxon>Sphingomonadaceae</taxon>
        <taxon>Sphingomonas</taxon>
    </lineage>
</organism>
<reference evidence="1 2" key="1">
    <citation type="journal article" date="2016" name="Front. Microbiol.">
        <title>Genomic Resource of Rice Seed Associated Bacteria.</title>
        <authorList>
            <person name="Midha S."/>
            <person name="Bansal K."/>
            <person name="Sharma S."/>
            <person name="Kumar N."/>
            <person name="Patil P.P."/>
            <person name="Chaudhry V."/>
            <person name="Patil P.B."/>
        </authorList>
    </citation>
    <scope>NUCLEOTIDE SEQUENCE [LARGE SCALE GENOMIC DNA]</scope>
    <source>
        <strain evidence="1 2">NS334</strain>
    </source>
</reference>
<proteinExistence type="predicted"/>
<comment type="caution">
    <text evidence="1">The sequence shown here is derived from an EMBL/GenBank/DDBJ whole genome shotgun (WGS) entry which is preliminary data.</text>
</comment>
<dbReference type="PATRIC" id="fig|869719.3.peg.2261"/>
<keyword evidence="2" id="KW-1185">Reference proteome</keyword>
<sequence>MLRQATKLFTTRTLASFCSASEGIATNAAAIIETAEVTREVDMLSCYALLAPCDKWPKCV</sequence>
<gene>
    <name evidence="1" type="ORF">NS334_11590</name>
</gene>
<dbReference type="EMBL" id="LDTB01000046">
    <property type="protein sequence ID" value="KTT70866.1"/>
    <property type="molecule type" value="Genomic_DNA"/>
</dbReference>